<evidence type="ECO:0000256" key="1">
    <source>
        <dbReference type="SAM" id="MobiDB-lite"/>
    </source>
</evidence>
<evidence type="ECO:0000313" key="2">
    <source>
        <dbReference type="EMBL" id="ELK23490.1"/>
    </source>
</evidence>
<dbReference type="Proteomes" id="UP000010556">
    <property type="component" value="Unassembled WGS sequence"/>
</dbReference>
<keyword evidence="3" id="KW-1185">Reference proteome</keyword>
<organism evidence="2 3">
    <name type="scientific">Myotis davidii</name>
    <name type="common">David's myotis</name>
    <dbReference type="NCBI Taxonomy" id="225400"/>
    <lineage>
        <taxon>Eukaryota</taxon>
        <taxon>Metazoa</taxon>
        <taxon>Chordata</taxon>
        <taxon>Craniata</taxon>
        <taxon>Vertebrata</taxon>
        <taxon>Euteleostomi</taxon>
        <taxon>Mammalia</taxon>
        <taxon>Eutheria</taxon>
        <taxon>Laurasiatheria</taxon>
        <taxon>Chiroptera</taxon>
        <taxon>Yangochiroptera</taxon>
        <taxon>Vespertilionidae</taxon>
        <taxon>Myotis</taxon>
    </lineage>
</organism>
<feature type="region of interest" description="Disordered" evidence="1">
    <location>
        <begin position="1"/>
        <end position="44"/>
    </location>
</feature>
<proteinExistence type="predicted"/>
<evidence type="ECO:0000313" key="3">
    <source>
        <dbReference type="Proteomes" id="UP000010556"/>
    </source>
</evidence>
<reference evidence="3" key="1">
    <citation type="journal article" date="2013" name="Science">
        <title>Comparative analysis of bat genomes provides insight into the evolution of flight and immunity.</title>
        <authorList>
            <person name="Zhang G."/>
            <person name="Cowled C."/>
            <person name="Shi Z."/>
            <person name="Huang Z."/>
            <person name="Bishop-Lilly K.A."/>
            <person name="Fang X."/>
            <person name="Wynne J.W."/>
            <person name="Xiong Z."/>
            <person name="Baker M.L."/>
            <person name="Zhao W."/>
            <person name="Tachedjian M."/>
            <person name="Zhu Y."/>
            <person name="Zhou P."/>
            <person name="Jiang X."/>
            <person name="Ng J."/>
            <person name="Yang L."/>
            <person name="Wu L."/>
            <person name="Xiao J."/>
            <person name="Feng Y."/>
            <person name="Chen Y."/>
            <person name="Sun X."/>
            <person name="Zhang Y."/>
            <person name="Marsh G.A."/>
            <person name="Crameri G."/>
            <person name="Broder C.C."/>
            <person name="Frey K.G."/>
            <person name="Wang L.F."/>
            <person name="Wang J."/>
        </authorList>
    </citation>
    <scope>NUCLEOTIDE SEQUENCE [LARGE SCALE GENOMIC DNA]</scope>
</reference>
<gene>
    <name evidence="2" type="ORF">MDA_GLEAN10003957</name>
</gene>
<feature type="compositionally biased region" description="Basic and acidic residues" evidence="1">
    <location>
        <begin position="13"/>
        <end position="25"/>
    </location>
</feature>
<dbReference type="AlphaFoldDB" id="L5LBX2"/>
<dbReference type="EMBL" id="KB113577">
    <property type="protein sequence ID" value="ELK23490.1"/>
    <property type="molecule type" value="Genomic_DNA"/>
</dbReference>
<accession>L5LBX2</accession>
<protein>
    <submittedName>
        <fullName evidence="2">Uncharacterized protein</fullName>
    </submittedName>
</protein>
<sequence length="89" mass="9552">MHTRTLQPLGTETCDHSNRPVDTKSSEIPAADPPQALIAGWQPSGTGDWTRGVVAASWSVPCWQQEALQSIVEHCGVVAALQSIMGQRT</sequence>
<feature type="compositionally biased region" description="Polar residues" evidence="1">
    <location>
        <begin position="1"/>
        <end position="10"/>
    </location>
</feature>
<name>L5LBX2_MYODS</name>